<dbReference type="PANTHER" id="PTHR33646">
    <property type="entry name" value="GB|AAF00631.1"/>
    <property type="match status" value="1"/>
</dbReference>
<feature type="domain" description="DUF6821" evidence="3">
    <location>
        <begin position="195"/>
        <end position="319"/>
    </location>
</feature>
<accession>A0ABP0Y4A7</accession>
<dbReference type="EMBL" id="OZ021745">
    <property type="protein sequence ID" value="CAK9313986.1"/>
    <property type="molecule type" value="Genomic_DNA"/>
</dbReference>
<dbReference type="InterPro" id="IPR049224">
    <property type="entry name" value="DUF6821"/>
</dbReference>
<feature type="region of interest" description="Disordered" evidence="1">
    <location>
        <begin position="58"/>
        <end position="112"/>
    </location>
</feature>
<keyword evidence="2" id="KW-1133">Transmembrane helix</keyword>
<dbReference type="Proteomes" id="UP001642487">
    <property type="component" value="Chromosome 11"/>
</dbReference>
<keyword evidence="2" id="KW-0812">Transmembrane</keyword>
<dbReference type="Pfam" id="PF20705">
    <property type="entry name" value="DUF6821"/>
    <property type="match status" value="1"/>
</dbReference>
<feature type="compositionally biased region" description="Polar residues" evidence="1">
    <location>
        <begin position="78"/>
        <end position="105"/>
    </location>
</feature>
<keyword evidence="2" id="KW-0472">Membrane</keyword>
<gene>
    <name evidence="4" type="ORF">CITCOLO1_LOCUS5727</name>
</gene>
<protein>
    <recommendedName>
        <fullName evidence="3">DUF6821 domain-containing protein</fullName>
    </recommendedName>
</protein>
<dbReference type="PANTHER" id="PTHR33646:SF6">
    <property type="entry name" value="TRANSMEMBRANE PROTEIN"/>
    <property type="match status" value="1"/>
</dbReference>
<evidence type="ECO:0000313" key="5">
    <source>
        <dbReference type="Proteomes" id="UP001642487"/>
    </source>
</evidence>
<evidence type="ECO:0000259" key="3">
    <source>
        <dbReference type="Pfam" id="PF20705"/>
    </source>
</evidence>
<reference evidence="4 5" key="1">
    <citation type="submission" date="2024-03" db="EMBL/GenBank/DDBJ databases">
        <authorList>
            <person name="Gkanogiannis A."/>
            <person name="Becerra Lopez-Lavalle L."/>
        </authorList>
    </citation>
    <scope>NUCLEOTIDE SEQUENCE [LARGE SCALE GENOMIC DNA]</scope>
</reference>
<keyword evidence="5" id="KW-1185">Reference proteome</keyword>
<dbReference type="InterPro" id="IPR045883">
    <property type="entry name" value="At4g13530-like"/>
</dbReference>
<name>A0ABP0Y4A7_9ROSI</name>
<feature type="transmembrane region" description="Helical" evidence="2">
    <location>
        <begin position="253"/>
        <end position="273"/>
    </location>
</feature>
<evidence type="ECO:0000256" key="2">
    <source>
        <dbReference type="SAM" id="Phobius"/>
    </source>
</evidence>
<proteinExistence type="predicted"/>
<feature type="compositionally biased region" description="Basic and acidic residues" evidence="1">
    <location>
        <begin position="64"/>
        <end position="74"/>
    </location>
</feature>
<evidence type="ECO:0000256" key="1">
    <source>
        <dbReference type="SAM" id="MobiDB-lite"/>
    </source>
</evidence>
<organism evidence="4 5">
    <name type="scientific">Citrullus colocynthis</name>
    <name type="common">colocynth</name>
    <dbReference type="NCBI Taxonomy" id="252529"/>
    <lineage>
        <taxon>Eukaryota</taxon>
        <taxon>Viridiplantae</taxon>
        <taxon>Streptophyta</taxon>
        <taxon>Embryophyta</taxon>
        <taxon>Tracheophyta</taxon>
        <taxon>Spermatophyta</taxon>
        <taxon>Magnoliopsida</taxon>
        <taxon>eudicotyledons</taxon>
        <taxon>Gunneridae</taxon>
        <taxon>Pentapetalae</taxon>
        <taxon>rosids</taxon>
        <taxon>fabids</taxon>
        <taxon>Cucurbitales</taxon>
        <taxon>Cucurbitaceae</taxon>
        <taxon>Benincaseae</taxon>
        <taxon>Citrullus</taxon>
    </lineage>
</organism>
<sequence>MEGAVGAEFHDWEVLLHDSNPETALTAAGEKSTHFGGIEGESDSDSIIKSDYFSLDNQGRRGRTVAERDLREEEGSVESDNPSWIDPSSENRYGRVNSSELWSDSGSDRSDERKFNELDSKTEFGIAEFLQGDESLSGRILKLESLKSHESKITDSDPNIEFALDEFDEIQSQSKGLSNFWSDSGGEDIVQSGSKVVKLEEGKEHVEESKNLQIEETKVNAESGSEVGDKRKVVWWKVPFEVLKYCLFKASPVWSFSVAAALMGFIILGRKLYKIKRKSQSLRLKVILDEKKGSQFMSRAARLNKAFSVVRRVPIVRPALPAAGINPWPAMSMS</sequence>
<evidence type="ECO:0000313" key="4">
    <source>
        <dbReference type="EMBL" id="CAK9313986.1"/>
    </source>
</evidence>